<reference evidence="2 3" key="1">
    <citation type="submission" date="2018-10" db="EMBL/GenBank/DDBJ databases">
        <title>Genomic Encyclopedia of Type Strains, Phase IV (KMG-IV): sequencing the most valuable type-strain genomes for metagenomic binning, comparative biology and taxonomic classification.</title>
        <authorList>
            <person name="Goeker M."/>
        </authorList>
    </citation>
    <scope>NUCLEOTIDE SEQUENCE [LARGE SCALE GENOMIC DNA]</scope>
    <source>
        <strain evidence="2 3">DSM 23229</strain>
    </source>
</reference>
<feature type="domain" description="IraD/Gp25-like" evidence="1">
    <location>
        <begin position="15"/>
        <end position="94"/>
    </location>
</feature>
<dbReference type="InterPro" id="IPR007048">
    <property type="entry name" value="IraD/Gp25-like"/>
</dbReference>
<organism evidence="2 3">
    <name type="scientific">Kushneria sinocarnis</name>
    <dbReference type="NCBI Taxonomy" id="595502"/>
    <lineage>
        <taxon>Bacteria</taxon>
        <taxon>Pseudomonadati</taxon>
        <taxon>Pseudomonadota</taxon>
        <taxon>Gammaproteobacteria</taxon>
        <taxon>Oceanospirillales</taxon>
        <taxon>Halomonadaceae</taxon>
        <taxon>Kushneria</taxon>
    </lineage>
</organism>
<dbReference type="Proteomes" id="UP000281975">
    <property type="component" value="Unassembled WGS sequence"/>
</dbReference>
<dbReference type="SUPFAM" id="SSF160719">
    <property type="entry name" value="gpW/gp25-like"/>
    <property type="match status" value="1"/>
</dbReference>
<dbReference type="RefSeq" id="WP_121173229.1">
    <property type="nucleotide sequence ID" value="NZ_RBIN01000006.1"/>
</dbReference>
<name>A0A420WVN2_9GAMM</name>
<evidence type="ECO:0000313" key="3">
    <source>
        <dbReference type="Proteomes" id="UP000281975"/>
    </source>
</evidence>
<dbReference type="AlphaFoldDB" id="A0A420WVN2"/>
<dbReference type="Pfam" id="PF04965">
    <property type="entry name" value="GPW_gp25"/>
    <property type="match status" value="1"/>
</dbReference>
<keyword evidence="3" id="KW-1185">Reference proteome</keyword>
<dbReference type="Gene3D" id="3.10.450.40">
    <property type="match status" value="1"/>
</dbReference>
<proteinExistence type="predicted"/>
<gene>
    <name evidence="2" type="ORF">C7446_2310</name>
</gene>
<dbReference type="EMBL" id="RBIN01000006">
    <property type="protein sequence ID" value="RKR02592.1"/>
    <property type="molecule type" value="Genomic_DNA"/>
</dbReference>
<dbReference type="OrthoDB" id="9802846at2"/>
<evidence type="ECO:0000313" key="2">
    <source>
        <dbReference type="EMBL" id="RKR02592.1"/>
    </source>
</evidence>
<sequence>MNGTNAQTGRSLSGIDHLRQSLRDILTTPIGTRVMRRDYGSRLFELIDAPMNNATLLELYAATAESVARWEPRFRLTRVQVASAAPGHVVLDLHGRYLPNGQALQLDGIEVR</sequence>
<accession>A0A420WVN2</accession>
<protein>
    <recommendedName>
        <fullName evidence="1">IraD/Gp25-like domain-containing protein</fullName>
    </recommendedName>
</protein>
<comment type="caution">
    <text evidence="2">The sequence shown here is derived from an EMBL/GenBank/DDBJ whole genome shotgun (WGS) entry which is preliminary data.</text>
</comment>
<evidence type="ECO:0000259" key="1">
    <source>
        <dbReference type="Pfam" id="PF04965"/>
    </source>
</evidence>